<dbReference type="WBParaSite" id="jg10881">
    <property type="protein sequence ID" value="jg10881"/>
    <property type="gene ID" value="jg10881"/>
</dbReference>
<evidence type="ECO:0000256" key="2">
    <source>
        <dbReference type="ARBA" id="ARBA00022833"/>
    </source>
</evidence>
<keyword evidence="5" id="KW-1185">Reference proteome</keyword>
<organism evidence="5 6">
    <name type="scientific">Ditylenchus dipsaci</name>
    <dbReference type="NCBI Taxonomy" id="166011"/>
    <lineage>
        <taxon>Eukaryota</taxon>
        <taxon>Metazoa</taxon>
        <taxon>Ecdysozoa</taxon>
        <taxon>Nematoda</taxon>
        <taxon>Chromadorea</taxon>
        <taxon>Rhabditida</taxon>
        <taxon>Tylenchina</taxon>
        <taxon>Tylenchomorpha</taxon>
        <taxon>Sphaerularioidea</taxon>
        <taxon>Anguinidae</taxon>
        <taxon>Anguininae</taxon>
        <taxon>Ditylenchus</taxon>
    </lineage>
</organism>
<reference evidence="6" key="1">
    <citation type="submission" date="2022-11" db="UniProtKB">
        <authorList>
            <consortium name="WormBaseParasite"/>
        </authorList>
    </citation>
    <scope>IDENTIFICATION</scope>
</reference>
<dbReference type="GO" id="GO:0046872">
    <property type="term" value="F:metal ion binding"/>
    <property type="evidence" value="ECO:0007669"/>
    <property type="project" value="UniProtKB-KW"/>
</dbReference>
<sequence length="82" mass="9541">MCGHQIAVMSEKVFVESHNFHKECFRCAICEQPLVIGCCASDHVLYRYFGPIWFCHEHMMLGSGEKYELMKKKLQDRAASQQ</sequence>
<proteinExistence type="predicted"/>
<evidence type="ECO:0000313" key="5">
    <source>
        <dbReference type="Proteomes" id="UP000887574"/>
    </source>
</evidence>
<keyword evidence="1" id="KW-0479">Metal-binding</keyword>
<dbReference type="Gene3D" id="2.10.110.10">
    <property type="entry name" value="Cysteine Rich Protein"/>
    <property type="match status" value="1"/>
</dbReference>
<evidence type="ECO:0000256" key="1">
    <source>
        <dbReference type="ARBA" id="ARBA00022723"/>
    </source>
</evidence>
<keyword evidence="2" id="KW-0862">Zinc</keyword>
<protein>
    <submittedName>
        <fullName evidence="6">LIM zinc-binding domain-containing protein</fullName>
    </submittedName>
</protein>
<keyword evidence="3" id="KW-0440">LIM domain</keyword>
<evidence type="ECO:0000313" key="6">
    <source>
        <dbReference type="WBParaSite" id="jg10881"/>
    </source>
</evidence>
<dbReference type="Proteomes" id="UP000887574">
    <property type="component" value="Unplaced"/>
</dbReference>
<name>A0A915CN69_9BILA</name>
<dbReference type="InterPro" id="IPR001781">
    <property type="entry name" value="Znf_LIM"/>
</dbReference>
<dbReference type="AlphaFoldDB" id="A0A915CN69"/>
<evidence type="ECO:0000256" key="3">
    <source>
        <dbReference type="ARBA" id="ARBA00023038"/>
    </source>
</evidence>
<feature type="domain" description="LIM zinc-binding" evidence="4">
    <location>
        <begin position="2"/>
        <end position="43"/>
    </location>
</feature>
<evidence type="ECO:0000259" key="4">
    <source>
        <dbReference type="Pfam" id="PF00412"/>
    </source>
</evidence>
<accession>A0A915CN69</accession>
<dbReference type="Pfam" id="PF00412">
    <property type="entry name" value="LIM"/>
    <property type="match status" value="1"/>
</dbReference>